<organism evidence="1 3">
    <name type="scientific">Treponema socranskii subsp. socranskii VPI DR56BR1116 = ATCC 35536</name>
    <dbReference type="NCBI Taxonomy" id="1125725"/>
    <lineage>
        <taxon>Bacteria</taxon>
        <taxon>Pseudomonadati</taxon>
        <taxon>Spirochaetota</taxon>
        <taxon>Spirochaetia</taxon>
        <taxon>Spirochaetales</taxon>
        <taxon>Treponemataceae</taxon>
        <taxon>Treponema</taxon>
    </lineage>
</organism>
<keyword evidence="4" id="KW-1185">Reference proteome</keyword>
<name>U1GUE3_TRESO</name>
<evidence type="ECO:0000313" key="3">
    <source>
        <dbReference type="Proteomes" id="UP000016412"/>
    </source>
</evidence>
<protein>
    <submittedName>
        <fullName evidence="1">Uncharacterized protein</fullName>
    </submittedName>
</protein>
<dbReference type="Proteomes" id="UP000016646">
    <property type="component" value="Unassembled WGS sequence"/>
</dbReference>
<reference evidence="3 4" key="1">
    <citation type="submission" date="2013-08" db="EMBL/GenBank/DDBJ databases">
        <authorList>
            <person name="Durkin A.S."/>
            <person name="Haft D.R."/>
            <person name="McCorrison J."/>
            <person name="Torralba M."/>
            <person name="Gillis M."/>
            <person name="Haft D.H."/>
            <person name="Methe B."/>
            <person name="Sutton G."/>
            <person name="Nelson K.E."/>
        </authorList>
    </citation>
    <scope>NUCLEOTIDE SEQUENCE [LARGE SCALE GENOMIC DNA]</scope>
    <source>
        <strain evidence="2 4">ATCC 35536</strain>
        <strain evidence="1 3">VPI DR56BR1116</strain>
    </source>
</reference>
<dbReference type="eggNOG" id="ENOG50343I0">
    <property type="taxonomic scope" value="Bacteria"/>
</dbReference>
<evidence type="ECO:0000313" key="1">
    <source>
        <dbReference type="EMBL" id="ERF61570.1"/>
    </source>
</evidence>
<gene>
    <name evidence="2" type="ORF">HMPREF0860_0002</name>
    <name evidence="1" type="ORF">HMPREF1325_2250</name>
</gene>
<dbReference type="EMBL" id="AVQI01000052">
    <property type="protein sequence ID" value="ERK02136.1"/>
    <property type="molecule type" value="Genomic_DNA"/>
</dbReference>
<evidence type="ECO:0000313" key="2">
    <source>
        <dbReference type="EMBL" id="ERK02136.1"/>
    </source>
</evidence>
<accession>U1GUE3</accession>
<sequence length="255" mass="28997">MKKILITMHDMISSDKRALACALRFVLTIFFLFAACVFPHAKAGAAFSQTPDIVAHIRIPLWAELDAYPALAEAQDSSTGIFDYSIARLKTLAPFIIGGMVHGWNFSYTPSDKLRGVEEYMDFSPVRELGEAEQRITYAKPWIENGKVFCWAEFTRTEPMIQNYYLWASITNDTVHGIGYGKISRGFDGITDAVRDAIKDAVRAYFRTKIKNKPKEICGRVLLRREPLIGIDAGRYKVQLDFFLETDKILPYTQF</sequence>
<comment type="caution">
    <text evidence="1">The sequence shown here is derived from an EMBL/GenBank/DDBJ whole genome shotgun (WGS) entry which is preliminary data.</text>
</comment>
<dbReference type="PATRIC" id="fig|1125725.3.peg.315"/>
<dbReference type="STRING" id="1125725.HMPREF1325_2250"/>
<dbReference type="Proteomes" id="UP000016412">
    <property type="component" value="Unassembled WGS sequence"/>
</dbReference>
<dbReference type="RefSeq" id="WP_021329447.1">
    <property type="nucleotide sequence ID" value="NZ_AUZJ01000009.1"/>
</dbReference>
<dbReference type="AlphaFoldDB" id="U1GUE3"/>
<dbReference type="EMBL" id="AUZJ01000009">
    <property type="protein sequence ID" value="ERF61570.1"/>
    <property type="molecule type" value="Genomic_DNA"/>
</dbReference>
<evidence type="ECO:0000313" key="4">
    <source>
        <dbReference type="Proteomes" id="UP000016646"/>
    </source>
</evidence>
<proteinExistence type="predicted"/>